<keyword evidence="5 9" id="KW-0829">Tyrosine-protein kinase</keyword>
<keyword evidence="7" id="KW-0727">SH2 domain</keyword>
<dbReference type="InterPro" id="IPR000980">
    <property type="entry name" value="SH2"/>
</dbReference>
<proteinExistence type="inferred from homology"/>
<dbReference type="EC" id="2.7.10.2" evidence="9"/>
<evidence type="ECO:0000256" key="5">
    <source>
        <dbReference type="ARBA" id="ARBA00023137"/>
    </source>
</evidence>
<dbReference type="PROSITE" id="PS51257">
    <property type="entry name" value="PROKAR_LIPOPROTEIN"/>
    <property type="match status" value="1"/>
</dbReference>
<keyword evidence="14" id="KW-1185">Reference proteome</keyword>
<evidence type="ECO:0000259" key="12">
    <source>
        <dbReference type="PROSITE" id="PS50011"/>
    </source>
</evidence>
<dbReference type="PRINTS" id="PR00109">
    <property type="entry name" value="TYRKINASE"/>
</dbReference>
<dbReference type="Pfam" id="PF00017">
    <property type="entry name" value="SH2"/>
    <property type="match status" value="2"/>
</dbReference>
<dbReference type="InterPro" id="IPR050198">
    <property type="entry name" value="Non-receptor_tyrosine_kinases"/>
</dbReference>
<dbReference type="GO" id="GO:0004715">
    <property type="term" value="F:non-membrane spanning protein tyrosine kinase activity"/>
    <property type="evidence" value="ECO:0007669"/>
    <property type="project" value="UniProtKB-EC"/>
</dbReference>
<comment type="caution">
    <text evidence="13">The sequence shown here is derived from an EMBL/GenBank/DDBJ whole genome shotgun (WGS) entry which is preliminary data.</text>
</comment>
<evidence type="ECO:0000256" key="3">
    <source>
        <dbReference type="ARBA" id="ARBA00022777"/>
    </source>
</evidence>
<name>A0A267DY18_9PLAT</name>
<evidence type="ECO:0000259" key="11">
    <source>
        <dbReference type="PROSITE" id="PS50001"/>
    </source>
</evidence>
<dbReference type="InterPro" id="IPR011009">
    <property type="entry name" value="Kinase-like_dom_sf"/>
</dbReference>
<evidence type="ECO:0000256" key="6">
    <source>
        <dbReference type="ARBA" id="ARBA00051245"/>
    </source>
</evidence>
<dbReference type="PROSITE" id="PS50001">
    <property type="entry name" value="SH2"/>
    <property type="match status" value="2"/>
</dbReference>
<dbReference type="InterPro" id="IPR020635">
    <property type="entry name" value="Tyr_kinase_cat_dom"/>
</dbReference>
<dbReference type="OrthoDB" id="535945at2759"/>
<evidence type="ECO:0000256" key="2">
    <source>
        <dbReference type="ARBA" id="ARBA00022741"/>
    </source>
</evidence>
<dbReference type="Pfam" id="PF07714">
    <property type="entry name" value="PK_Tyr_Ser-Thr"/>
    <property type="match status" value="1"/>
</dbReference>
<dbReference type="SUPFAM" id="SSF56112">
    <property type="entry name" value="Protein kinase-like (PK-like)"/>
    <property type="match status" value="1"/>
</dbReference>
<dbReference type="FunFam" id="1.10.510.10:FF:000216">
    <property type="entry name" value="Tyrosine-protein kinase SYK"/>
    <property type="match status" value="1"/>
</dbReference>
<dbReference type="GO" id="GO:0005524">
    <property type="term" value="F:ATP binding"/>
    <property type="evidence" value="ECO:0007669"/>
    <property type="project" value="UniProtKB-UniRule"/>
</dbReference>
<feature type="compositionally biased region" description="Polar residues" evidence="10">
    <location>
        <begin position="315"/>
        <end position="330"/>
    </location>
</feature>
<dbReference type="Gene3D" id="1.10.510.10">
    <property type="entry name" value="Transferase(Phosphotransferase) domain 1"/>
    <property type="match status" value="1"/>
</dbReference>
<gene>
    <name evidence="13" type="ORF">BOX15_Mlig016767g2</name>
</gene>
<keyword evidence="3 9" id="KW-0418">Kinase</keyword>
<dbReference type="PROSITE" id="PS50011">
    <property type="entry name" value="PROTEIN_KINASE_DOM"/>
    <property type="match status" value="1"/>
</dbReference>
<feature type="binding site" evidence="8">
    <location>
        <position position="487"/>
    </location>
    <ligand>
        <name>ATP</name>
        <dbReference type="ChEBI" id="CHEBI:30616"/>
    </ligand>
</feature>
<dbReference type="Gene3D" id="3.30.200.20">
    <property type="entry name" value="Phosphorylase Kinase, domain 1"/>
    <property type="match status" value="1"/>
</dbReference>
<dbReference type="InterPro" id="IPR001245">
    <property type="entry name" value="Ser-Thr/Tyr_kinase_cat_dom"/>
</dbReference>
<dbReference type="SUPFAM" id="SSF55550">
    <property type="entry name" value="SH2 domain"/>
    <property type="match status" value="2"/>
</dbReference>
<keyword evidence="4 8" id="KW-0067">ATP-binding</keyword>
<keyword evidence="1 9" id="KW-0808">Transferase</keyword>
<organism evidence="13 14">
    <name type="scientific">Macrostomum lignano</name>
    <dbReference type="NCBI Taxonomy" id="282301"/>
    <lineage>
        <taxon>Eukaryota</taxon>
        <taxon>Metazoa</taxon>
        <taxon>Spiralia</taxon>
        <taxon>Lophotrochozoa</taxon>
        <taxon>Platyhelminthes</taxon>
        <taxon>Rhabditophora</taxon>
        <taxon>Macrostomorpha</taxon>
        <taxon>Macrostomida</taxon>
        <taxon>Macrostomidae</taxon>
        <taxon>Macrostomum</taxon>
    </lineage>
</organism>
<dbReference type="InterPro" id="IPR017441">
    <property type="entry name" value="Protein_kinase_ATP_BS"/>
</dbReference>
<feature type="region of interest" description="Disordered" evidence="10">
    <location>
        <begin position="428"/>
        <end position="447"/>
    </location>
</feature>
<evidence type="ECO:0000313" key="13">
    <source>
        <dbReference type="EMBL" id="PAA54056.1"/>
    </source>
</evidence>
<protein>
    <recommendedName>
        <fullName evidence="9">Tyrosine-protein kinase</fullName>
        <ecNumber evidence="9">2.7.10.2</ecNumber>
    </recommendedName>
</protein>
<sequence length="723" mass="78102">MKFPANPYVHCCSSCTACGCGGATAGRHQQATQDFRPAISPAGQAYFHGRLTREQAEEQLLARGAADGLFLLRASTGGNYAVSICHAGRVLHYSVERQPDGAYRIANSRAFPGPVELLRHHAARLDGFVTLASLPCDRPADSSPLALQGVTLDDLAAATVAKATELGYDSLNLDEPQRALACRLALSELHLRQPWFHGRLCREEAERRLAAAGHVEGAFLVRSACGGGAFALSLSCRREPKHYRIDRLPNGQRLRIEGGHAFASLAQLVDHYHLRQDGLLCRLRRPVPRPDHPDVAPSAACATVGSGGGAGRTRFSWTETAESEPASRQLSSDSSDITDPTSSSGSSSGTCCRCRRLLDINSTLNDSPNRFVPAAAAASVAVDLLVRIDDDTADEGGSCDRPEKTDRGGSGGCTSDCADIADWWYGSGSDSEEPPDLPPADGLGAAPELPADRLRLGERLGGGNFGEVRAALHRDPRTGREVRVAVKTLRSGAGAAAEADVLAEARVMSGLRHPRVLRLLGLSRANVSGCLMLVLELAPLGPVNKFLRKHPECPVEQLTELAHQVSQGMRYLESRRLVHRDLAARNVLLAGRCSVKISDFGLSRALAGGSDYYRADAAGRWPLKWYSPECIYYFRFSCQSDVWSFGVTCWELFSYGARPYHDLKGTEIVQMLERGDRLPCPAACPGPVYELLLHCWRYCPDQRPSFACLAARLAAMPRSAGLD</sequence>
<feature type="domain" description="SH2" evidence="11">
    <location>
        <begin position="46"/>
        <end position="136"/>
    </location>
</feature>
<feature type="region of interest" description="Disordered" evidence="10">
    <location>
        <begin position="291"/>
        <end position="350"/>
    </location>
</feature>
<dbReference type="SMART" id="SM00252">
    <property type="entry name" value="SH2"/>
    <property type="match status" value="2"/>
</dbReference>
<feature type="domain" description="SH2" evidence="11">
    <location>
        <begin position="195"/>
        <end position="287"/>
    </location>
</feature>
<evidence type="ECO:0000313" key="14">
    <source>
        <dbReference type="Proteomes" id="UP000215902"/>
    </source>
</evidence>
<dbReference type="InterPro" id="IPR000719">
    <property type="entry name" value="Prot_kinase_dom"/>
</dbReference>
<dbReference type="Proteomes" id="UP000215902">
    <property type="component" value="Unassembled WGS sequence"/>
</dbReference>
<comment type="catalytic activity">
    <reaction evidence="6 9">
        <text>L-tyrosyl-[protein] + ATP = O-phospho-L-tyrosyl-[protein] + ADP + H(+)</text>
        <dbReference type="Rhea" id="RHEA:10596"/>
        <dbReference type="Rhea" id="RHEA-COMP:10136"/>
        <dbReference type="Rhea" id="RHEA-COMP:20101"/>
        <dbReference type="ChEBI" id="CHEBI:15378"/>
        <dbReference type="ChEBI" id="CHEBI:30616"/>
        <dbReference type="ChEBI" id="CHEBI:46858"/>
        <dbReference type="ChEBI" id="CHEBI:61978"/>
        <dbReference type="ChEBI" id="CHEBI:456216"/>
        <dbReference type="EC" id="2.7.10.2"/>
    </reaction>
</comment>
<keyword evidence="2 8" id="KW-0547">Nucleotide-binding</keyword>
<accession>A0A267DY18</accession>
<dbReference type="SMART" id="SM00219">
    <property type="entry name" value="TyrKc"/>
    <property type="match status" value="1"/>
</dbReference>
<evidence type="ECO:0000256" key="4">
    <source>
        <dbReference type="ARBA" id="ARBA00022840"/>
    </source>
</evidence>
<dbReference type="AlphaFoldDB" id="A0A267DY18"/>
<evidence type="ECO:0000256" key="8">
    <source>
        <dbReference type="PROSITE-ProRule" id="PRU10141"/>
    </source>
</evidence>
<evidence type="ECO:0000256" key="1">
    <source>
        <dbReference type="ARBA" id="ARBA00022679"/>
    </source>
</evidence>
<feature type="compositionally biased region" description="Basic and acidic residues" evidence="10">
    <location>
        <begin position="398"/>
        <end position="407"/>
    </location>
</feature>
<dbReference type="InterPro" id="IPR036860">
    <property type="entry name" value="SH2_dom_sf"/>
</dbReference>
<dbReference type="PANTHER" id="PTHR24418">
    <property type="entry name" value="TYROSINE-PROTEIN KINASE"/>
    <property type="match status" value="1"/>
</dbReference>
<comment type="similarity">
    <text evidence="9">Belongs to the protein kinase superfamily. Tyr protein kinase family.</text>
</comment>
<dbReference type="InterPro" id="IPR008266">
    <property type="entry name" value="Tyr_kinase_AS"/>
</dbReference>
<evidence type="ECO:0000256" key="7">
    <source>
        <dbReference type="PROSITE-ProRule" id="PRU00191"/>
    </source>
</evidence>
<feature type="compositionally biased region" description="Low complexity" evidence="10">
    <location>
        <begin position="331"/>
        <end position="350"/>
    </location>
</feature>
<dbReference type="EMBL" id="NIVC01002977">
    <property type="protein sequence ID" value="PAA54056.1"/>
    <property type="molecule type" value="Genomic_DNA"/>
</dbReference>
<feature type="domain" description="Protein kinase" evidence="12">
    <location>
        <begin position="454"/>
        <end position="716"/>
    </location>
</feature>
<dbReference type="PRINTS" id="PR00401">
    <property type="entry name" value="SH2DOMAIN"/>
</dbReference>
<dbReference type="Gene3D" id="3.30.505.10">
    <property type="entry name" value="SH2 domain"/>
    <property type="match status" value="2"/>
</dbReference>
<feature type="region of interest" description="Disordered" evidence="10">
    <location>
        <begin position="391"/>
        <end position="413"/>
    </location>
</feature>
<dbReference type="PROSITE" id="PS00109">
    <property type="entry name" value="PROTEIN_KINASE_TYR"/>
    <property type="match status" value="1"/>
</dbReference>
<evidence type="ECO:0000256" key="10">
    <source>
        <dbReference type="SAM" id="MobiDB-lite"/>
    </source>
</evidence>
<reference evidence="13 14" key="1">
    <citation type="submission" date="2017-06" db="EMBL/GenBank/DDBJ databases">
        <title>A platform for efficient transgenesis in Macrostomum lignano, a flatworm model organism for stem cell research.</title>
        <authorList>
            <person name="Berezikov E."/>
        </authorList>
    </citation>
    <scope>NUCLEOTIDE SEQUENCE [LARGE SCALE GENOMIC DNA]</scope>
    <source>
        <strain evidence="13">DV1</strain>
        <tissue evidence="13">Whole organism</tissue>
    </source>
</reference>
<dbReference type="PROSITE" id="PS00107">
    <property type="entry name" value="PROTEIN_KINASE_ATP"/>
    <property type="match status" value="1"/>
</dbReference>
<evidence type="ECO:0000256" key="9">
    <source>
        <dbReference type="RuleBase" id="RU362096"/>
    </source>
</evidence>
<dbReference type="STRING" id="282301.A0A267DY18"/>